<dbReference type="CDD" id="cd01667">
    <property type="entry name" value="TGS_ThrRS"/>
    <property type="match status" value="1"/>
</dbReference>
<dbReference type="InterPro" id="IPR002314">
    <property type="entry name" value="aa-tRNA-synt_IIb"/>
</dbReference>
<dbReference type="InterPro" id="IPR036621">
    <property type="entry name" value="Anticodon-bd_dom_sf"/>
</dbReference>
<evidence type="ECO:0000256" key="13">
    <source>
        <dbReference type="SAM" id="MobiDB-lite"/>
    </source>
</evidence>
<dbReference type="InterPro" id="IPR018163">
    <property type="entry name" value="Thr/Ala-tRNA-synth_IIc_edit"/>
</dbReference>
<evidence type="ECO:0000256" key="6">
    <source>
        <dbReference type="ARBA" id="ARBA00022741"/>
    </source>
</evidence>
<evidence type="ECO:0000256" key="3">
    <source>
        <dbReference type="ARBA" id="ARBA00013163"/>
    </source>
</evidence>
<evidence type="ECO:0000256" key="4">
    <source>
        <dbReference type="ARBA" id="ARBA00022490"/>
    </source>
</evidence>
<dbReference type="GO" id="GO:0004829">
    <property type="term" value="F:threonine-tRNA ligase activity"/>
    <property type="evidence" value="ECO:0007669"/>
    <property type="project" value="UniProtKB-EC"/>
</dbReference>
<dbReference type="Pfam" id="PF00587">
    <property type="entry name" value="tRNA-synt_2b"/>
    <property type="match status" value="1"/>
</dbReference>
<dbReference type="Pfam" id="PF07973">
    <property type="entry name" value="tRNA_SAD"/>
    <property type="match status" value="1"/>
</dbReference>
<dbReference type="SUPFAM" id="SSF55681">
    <property type="entry name" value="Class II aaRS and biotin synthetases"/>
    <property type="match status" value="1"/>
</dbReference>
<comment type="subcellular location">
    <subcellularLocation>
        <location evidence="1">Cytoplasm</location>
    </subcellularLocation>
</comment>
<evidence type="ECO:0000256" key="10">
    <source>
        <dbReference type="ARBA" id="ARBA00031900"/>
    </source>
</evidence>
<accession>A0ABD3R4X0</accession>
<protein>
    <recommendedName>
        <fullName evidence="12">Probable threonine--tRNA ligase, cytoplasmic</fullName>
        <ecNumber evidence="3">6.1.1.3</ecNumber>
    </recommendedName>
    <alternativeName>
        <fullName evidence="10">Threonyl-tRNA synthetase</fullName>
    </alternativeName>
</protein>
<keyword evidence="5" id="KW-0436">Ligase</keyword>
<dbReference type="InterPro" id="IPR002320">
    <property type="entry name" value="Thr-tRNA-ligase_IIa"/>
</dbReference>
<dbReference type="PROSITE" id="PS50862">
    <property type="entry name" value="AA_TRNA_LIGASE_II"/>
    <property type="match status" value="1"/>
</dbReference>
<evidence type="ECO:0000259" key="14">
    <source>
        <dbReference type="PROSITE" id="PS50862"/>
    </source>
</evidence>
<feature type="region of interest" description="Disordered" evidence="13">
    <location>
        <begin position="39"/>
        <end position="84"/>
    </location>
</feature>
<gene>
    <name evidence="15" type="ORF">ACHAXA_000676</name>
</gene>
<dbReference type="FunFam" id="3.30.930.10:FF:000019">
    <property type="entry name" value="Threonine--tRNA ligase"/>
    <property type="match status" value="1"/>
</dbReference>
<evidence type="ECO:0000256" key="11">
    <source>
        <dbReference type="ARBA" id="ARBA00049515"/>
    </source>
</evidence>
<dbReference type="Gene3D" id="3.30.980.10">
    <property type="entry name" value="Threonyl-trna Synthetase, Chain A, domain 2"/>
    <property type="match status" value="1"/>
</dbReference>
<dbReference type="SUPFAM" id="SSF52954">
    <property type="entry name" value="Class II aaRS ABD-related"/>
    <property type="match status" value="1"/>
</dbReference>
<keyword evidence="8" id="KW-0648">Protein biosynthesis</keyword>
<keyword evidence="4" id="KW-0963">Cytoplasm</keyword>
<evidence type="ECO:0000256" key="8">
    <source>
        <dbReference type="ARBA" id="ARBA00022917"/>
    </source>
</evidence>
<dbReference type="EC" id="6.1.1.3" evidence="3"/>
<evidence type="ECO:0000313" key="15">
    <source>
        <dbReference type="EMBL" id="KAL3807763.1"/>
    </source>
</evidence>
<dbReference type="InterPro" id="IPR033728">
    <property type="entry name" value="ThrRS_core"/>
</dbReference>
<comment type="similarity">
    <text evidence="2">Belongs to the class-II aminoacyl-tRNA synthetase family.</text>
</comment>
<dbReference type="InterPro" id="IPR045864">
    <property type="entry name" value="aa-tRNA-synth_II/BPL/LPL"/>
</dbReference>
<dbReference type="PANTHER" id="PTHR11451">
    <property type="entry name" value="THREONINE-TRNA LIGASE"/>
    <property type="match status" value="1"/>
</dbReference>
<dbReference type="SMART" id="SM00863">
    <property type="entry name" value="tRNA_SAD"/>
    <property type="match status" value="1"/>
</dbReference>
<dbReference type="CDD" id="cd00860">
    <property type="entry name" value="ThrRS_anticodon"/>
    <property type="match status" value="1"/>
</dbReference>
<evidence type="ECO:0000256" key="1">
    <source>
        <dbReference type="ARBA" id="ARBA00004496"/>
    </source>
</evidence>
<dbReference type="InterPro" id="IPR047246">
    <property type="entry name" value="ThrRS_anticodon"/>
</dbReference>
<evidence type="ECO:0000256" key="9">
    <source>
        <dbReference type="ARBA" id="ARBA00023146"/>
    </source>
</evidence>
<reference evidence="15 16" key="1">
    <citation type="submission" date="2024-10" db="EMBL/GenBank/DDBJ databases">
        <title>Updated reference genomes for cyclostephanoid diatoms.</title>
        <authorList>
            <person name="Roberts W.R."/>
            <person name="Alverson A.J."/>
        </authorList>
    </citation>
    <scope>NUCLEOTIDE SEQUENCE [LARGE SCALE GENOMIC DNA]</scope>
    <source>
        <strain evidence="15 16">AJA228-03</strain>
    </source>
</reference>
<feature type="domain" description="Aminoacyl-transfer RNA synthetases class-II family profile" evidence="14">
    <location>
        <begin position="447"/>
        <end position="724"/>
    </location>
</feature>
<feature type="compositionally biased region" description="Low complexity" evidence="13">
    <location>
        <begin position="47"/>
        <end position="60"/>
    </location>
</feature>
<comment type="caution">
    <text evidence="15">The sequence shown here is derived from an EMBL/GenBank/DDBJ whole genome shotgun (WGS) entry which is preliminary data.</text>
</comment>
<evidence type="ECO:0000256" key="7">
    <source>
        <dbReference type="ARBA" id="ARBA00022840"/>
    </source>
</evidence>
<dbReference type="EMBL" id="JALLPB020000587">
    <property type="protein sequence ID" value="KAL3807763.1"/>
    <property type="molecule type" value="Genomic_DNA"/>
</dbReference>
<sequence>MADNASCNDETIIVPEEVSSLWKSLDPSIRAALIESESKAGNDGDDAAAPHSAAAVLSSSGAGGGGTQGRRALASSGPRIESSSHIGGSSFVCRTANPSWIKVRSDVYDEIKARREEELSVKVPVDIGVTLPDGKTLVEDKEGVRYQAWRTTPFDVAATISRGLADSAVVSRVTYSSFVSDYDAAMDGMDGADLDDAMADLDLDDKEDSAEEGNASMTMLWDMNRPLVGQVSKIEFLKFEDDHDARTAFWHSSAHVLGEALERLYGSRLTVGPPLAGGFYYDSYMGDGSADGTLKEDDYKLVEAEVAKIIKQKQKFERLVVTKEELLRLFEGNPFKEQIISTKIPNGSRSTVYRCGDLVDLCRGPHLPNTGRIKAFAATRHSATNWLGDTDNDSLQRMYAISFPDKKMLKIWMENQEKVSEGKAKERDHRRIMTQQNLVMLHDLSAGSAFWLPHGARIYNKLIGFIKEHYWKRGYDEVITPNVFNLDLWHQSGHAMHYKDAMFCFDVEGKEWAMKPMNCPAHCLMFGGQIRSYRDLPIRYADFGVLHRNELSGALTGLTRVRRFQQDDGHIFCREDQIEQEVLGALNMMKSVYTTFGMTYKLELSTRPKKALGEKELWDRAEAALARALDTFQGKGGWRENPGDGAFYGPKVDIKVMDAMERVHQCATVQLDFQLPIRFNLQYNTGSKEEGNQFARPVIVHRAMLGSVERMFAVLCEHYGGKWPFWLSPRQVMIIPVHKDWNDYCQEVRDRLHSEGFYADVDLSKNTFQKKVRSAQIDQYNFQLVVGEAEVTNGTVNIRTRDNKVEGEKKVDDLIAYFKEQVTEFK</sequence>
<dbReference type="Pfam" id="PF02824">
    <property type="entry name" value="TGS"/>
    <property type="match status" value="1"/>
</dbReference>
<comment type="catalytic activity">
    <reaction evidence="11">
        <text>tRNA(Thr) + L-threonine + ATP = L-threonyl-tRNA(Thr) + AMP + diphosphate + H(+)</text>
        <dbReference type="Rhea" id="RHEA:24624"/>
        <dbReference type="Rhea" id="RHEA-COMP:9670"/>
        <dbReference type="Rhea" id="RHEA-COMP:9704"/>
        <dbReference type="ChEBI" id="CHEBI:15378"/>
        <dbReference type="ChEBI" id="CHEBI:30616"/>
        <dbReference type="ChEBI" id="CHEBI:33019"/>
        <dbReference type="ChEBI" id="CHEBI:57926"/>
        <dbReference type="ChEBI" id="CHEBI:78442"/>
        <dbReference type="ChEBI" id="CHEBI:78534"/>
        <dbReference type="ChEBI" id="CHEBI:456215"/>
        <dbReference type="EC" id="6.1.1.3"/>
    </reaction>
</comment>
<dbReference type="GO" id="GO:0005737">
    <property type="term" value="C:cytoplasm"/>
    <property type="evidence" value="ECO:0007669"/>
    <property type="project" value="UniProtKB-SubCell"/>
</dbReference>
<dbReference type="Gene3D" id="3.40.50.800">
    <property type="entry name" value="Anticodon-binding domain"/>
    <property type="match status" value="1"/>
</dbReference>
<dbReference type="InterPro" id="IPR012947">
    <property type="entry name" value="tRNA_SAD"/>
</dbReference>
<dbReference type="SUPFAM" id="SSF55186">
    <property type="entry name" value="ThrRS/AlaRS common domain"/>
    <property type="match status" value="1"/>
</dbReference>
<dbReference type="FunFam" id="3.30.980.10:FF:000005">
    <property type="entry name" value="Threonyl-tRNA synthetase, mitochondrial"/>
    <property type="match status" value="1"/>
</dbReference>
<dbReference type="InterPro" id="IPR006195">
    <property type="entry name" value="aa-tRNA-synth_II"/>
</dbReference>
<evidence type="ECO:0000256" key="5">
    <source>
        <dbReference type="ARBA" id="ARBA00022598"/>
    </source>
</evidence>
<evidence type="ECO:0000256" key="12">
    <source>
        <dbReference type="ARBA" id="ARBA00072369"/>
    </source>
</evidence>
<keyword evidence="7" id="KW-0067">ATP-binding</keyword>
<dbReference type="Pfam" id="PF03129">
    <property type="entry name" value="HGTP_anticodon"/>
    <property type="match status" value="1"/>
</dbReference>
<dbReference type="Gene3D" id="3.10.20.30">
    <property type="match status" value="1"/>
</dbReference>
<dbReference type="HAMAP" id="MF_00184">
    <property type="entry name" value="Thr_tRNA_synth"/>
    <property type="match status" value="1"/>
</dbReference>
<keyword evidence="16" id="KW-1185">Reference proteome</keyword>
<organism evidence="15 16">
    <name type="scientific">Cyclostephanos tholiformis</name>
    <dbReference type="NCBI Taxonomy" id="382380"/>
    <lineage>
        <taxon>Eukaryota</taxon>
        <taxon>Sar</taxon>
        <taxon>Stramenopiles</taxon>
        <taxon>Ochrophyta</taxon>
        <taxon>Bacillariophyta</taxon>
        <taxon>Coscinodiscophyceae</taxon>
        <taxon>Thalassiosirophycidae</taxon>
        <taxon>Stephanodiscales</taxon>
        <taxon>Stephanodiscaceae</taxon>
        <taxon>Cyclostephanos</taxon>
    </lineage>
</organism>
<dbReference type="NCBIfam" id="TIGR00418">
    <property type="entry name" value="thrS"/>
    <property type="match status" value="1"/>
</dbReference>
<dbReference type="Proteomes" id="UP001530377">
    <property type="component" value="Unassembled WGS sequence"/>
</dbReference>
<evidence type="ECO:0000313" key="16">
    <source>
        <dbReference type="Proteomes" id="UP001530377"/>
    </source>
</evidence>
<dbReference type="GO" id="GO:0005524">
    <property type="term" value="F:ATP binding"/>
    <property type="evidence" value="ECO:0007669"/>
    <property type="project" value="UniProtKB-KW"/>
</dbReference>
<keyword evidence="6" id="KW-0547">Nucleotide-binding</keyword>
<dbReference type="Gene3D" id="3.30.930.10">
    <property type="entry name" value="Bira Bifunctional Protein, Domain 2"/>
    <property type="match status" value="1"/>
</dbReference>
<dbReference type="InterPro" id="IPR004095">
    <property type="entry name" value="TGS"/>
</dbReference>
<dbReference type="GO" id="GO:0006435">
    <property type="term" value="P:threonyl-tRNA aminoacylation"/>
    <property type="evidence" value="ECO:0007669"/>
    <property type="project" value="UniProtKB-ARBA"/>
</dbReference>
<dbReference type="InterPro" id="IPR004154">
    <property type="entry name" value="Anticodon-bd"/>
</dbReference>
<name>A0ABD3R4X0_9STRA</name>
<dbReference type="AlphaFoldDB" id="A0ABD3R4X0"/>
<dbReference type="PANTHER" id="PTHR11451:SF46">
    <property type="entry name" value="THREONINE--TRNA LIGASE"/>
    <property type="match status" value="1"/>
</dbReference>
<dbReference type="CDD" id="cd00771">
    <property type="entry name" value="ThrRS_core"/>
    <property type="match status" value="1"/>
</dbReference>
<evidence type="ECO:0000256" key="2">
    <source>
        <dbReference type="ARBA" id="ARBA00008226"/>
    </source>
</evidence>
<dbReference type="InterPro" id="IPR012675">
    <property type="entry name" value="Beta-grasp_dom_sf"/>
</dbReference>
<proteinExistence type="inferred from homology"/>
<dbReference type="FunFam" id="3.40.50.800:FF:000003">
    <property type="entry name" value="Threonine--tRNA ligase 2, cytoplasmic"/>
    <property type="match status" value="1"/>
</dbReference>
<keyword evidence="9" id="KW-0030">Aminoacyl-tRNA synthetase</keyword>
<dbReference type="PRINTS" id="PR01047">
    <property type="entry name" value="TRNASYNTHTHR"/>
</dbReference>